<evidence type="ECO:0000313" key="13">
    <source>
        <dbReference type="EMBL" id="VFJ98160.1"/>
    </source>
</evidence>
<dbReference type="PANTHER" id="PTHR42753">
    <property type="entry name" value="MITOCHONDRIAL RIBOSOME PROTEIN L39/PROLYL-TRNA LIGASE FAMILY MEMBER"/>
    <property type="match status" value="1"/>
</dbReference>
<dbReference type="NCBIfam" id="NF006625">
    <property type="entry name" value="PRK09194.1"/>
    <property type="match status" value="1"/>
</dbReference>
<dbReference type="PANTHER" id="PTHR42753:SF2">
    <property type="entry name" value="PROLINE--TRNA LIGASE"/>
    <property type="match status" value="1"/>
</dbReference>
<evidence type="ECO:0000256" key="1">
    <source>
        <dbReference type="ARBA" id="ARBA00004496"/>
    </source>
</evidence>
<evidence type="ECO:0000256" key="5">
    <source>
        <dbReference type="ARBA" id="ARBA00022741"/>
    </source>
</evidence>
<dbReference type="Pfam" id="PF04073">
    <property type="entry name" value="tRNA_edit"/>
    <property type="match status" value="1"/>
</dbReference>
<dbReference type="InterPro" id="IPR004500">
    <property type="entry name" value="Pro-tRNA-synth_IIa_bac-type"/>
</dbReference>
<keyword evidence="6 10" id="KW-0067">ATP-binding</keyword>
<organism evidence="12">
    <name type="scientific">Candidatus Kentrum eta</name>
    <dbReference type="NCBI Taxonomy" id="2126337"/>
    <lineage>
        <taxon>Bacteria</taxon>
        <taxon>Pseudomonadati</taxon>
        <taxon>Pseudomonadota</taxon>
        <taxon>Gammaproteobacteria</taxon>
        <taxon>Candidatus Kentrum</taxon>
    </lineage>
</organism>
<dbReference type="GO" id="GO:0002161">
    <property type="term" value="F:aminoacyl-tRNA deacylase activity"/>
    <property type="evidence" value="ECO:0007669"/>
    <property type="project" value="InterPro"/>
</dbReference>
<keyword evidence="5 10" id="KW-0547">Nucleotide-binding</keyword>
<evidence type="ECO:0000313" key="12">
    <source>
        <dbReference type="EMBL" id="VFJ97625.1"/>
    </source>
</evidence>
<dbReference type="PROSITE" id="PS50862">
    <property type="entry name" value="AA_TRNA_LIGASE_II"/>
    <property type="match status" value="1"/>
</dbReference>
<dbReference type="InterPro" id="IPR033730">
    <property type="entry name" value="ProRS_core_prok"/>
</dbReference>
<sequence length="582" mass="63873">MHSSQILLATLKETPADAEVVSHQLMLRAGLIRKLASGLYSWLPLGLRVLRKVEAIVREEMDRIGAQEVLMPAVQPAELWTESGRWGEFGPELLRIRDRHQRDFCFGPTHEEVITDLVRREIRSYKQLPASFYQIQTKFRDEIRPRFGVMRAREFLMKDAYSFHLDADSLAETYDRMREAYRRVFSRIGLDFRIVAADSGAMGGRASEEFHVLADSGEDGIAFIRHGEENGDGAAANVATNIELVPAPPPEEPRPDPAQDMRIVDTPDKNTIAEVAAFLDVGPERCLKTLVVHGKDDTLVALVLRGDHELNVAKAGRLPQVASPVLFAGAEAIQAATGAPPGSIGPVDLPIPVVVDQAAAVVADFVCGANSEGQHRVGVNWERDLPLPTVADLRNVVDGDRSPDGRGTLEIARGIEVGHIFQLGTKYSEAMHAVCLMEGGQATPLVMGCYGIGISRVVAAAIEQHHDEHGIRWPVAIAPFAVALLPMNMHKSLRLRDAAERLYQTFLDAGAEVFFDDRAIRPGVMFADADLIGFPHRVVLGERGLDKGVVEYKARTDKESREVALETIVGLVKNLTEGPRDG</sequence>
<dbReference type="EC" id="6.1.1.15" evidence="10"/>
<protein>
    <recommendedName>
        <fullName evidence="10">Proline--tRNA ligase</fullName>
        <ecNumber evidence="10">6.1.1.15</ecNumber>
    </recommendedName>
    <alternativeName>
        <fullName evidence="10">Prolyl-tRNA synthetase</fullName>
        <shortName evidence="10">ProRS</shortName>
    </alternativeName>
</protein>
<dbReference type="InterPro" id="IPR036754">
    <property type="entry name" value="YbaK/aa-tRNA-synt-asso_dom_sf"/>
</dbReference>
<dbReference type="GO" id="GO:0005829">
    <property type="term" value="C:cytosol"/>
    <property type="evidence" value="ECO:0007669"/>
    <property type="project" value="TreeGrafter"/>
</dbReference>
<keyword evidence="4 10" id="KW-0436">Ligase</keyword>
<dbReference type="AlphaFoldDB" id="A0A450UYV6"/>
<dbReference type="GO" id="GO:0004827">
    <property type="term" value="F:proline-tRNA ligase activity"/>
    <property type="evidence" value="ECO:0007669"/>
    <property type="project" value="UniProtKB-UniRule"/>
</dbReference>
<accession>A0A450UYV6</accession>
<dbReference type="PRINTS" id="PR01046">
    <property type="entry name" value="TRNASYNTHPRO"/>
</dbReference>
<dbReference type="InterPro" id="IPR023717">
    <property type="entry name" value="Pro-tRNA-Synthase_IIa_type1"/>
</dbReference>
<dbReference type="EMBL" id="CAADFI010000127">
    <property type="protein sequence ID" value="VFJ98160.1"/>
    <property type="molecule type" value="Genomic_DNA"/>
</dbReference>
<evidence type="ECO:0000256" key="2">
    <source>
        <dbReference type="ARBA" id="ARBA00011738"/>
    </source>
</evidence>
<dbReference type="InterPro" id="IPR006195">
    <property type="entry name" value="aa-tRNA-synth_II"/>
</dbReference>
<comment type="domain">
    <text evidence="10">Consists of three domains: the N-terminal catalytic domain, the editing domain and the C-terminal anticodon-binding domain.</text>
</comment>
<evidence type="ECO:0000256" key="4">
    <source>
        <dbReference type="ARBA" id="ARBA00022598"/>
    </source>
</evidence>
<dbReference type="EMBL" id="CAADFJ010000119">
    <property type="protein sequence ID" value="VFK03224.1"/>
    <property type="molecule type" value="Genomic_DNA"/>
</dbReference>
<dbReference type="InterPro" id="IPR007214">
    <property type="entry name" value="YbaK/aa-tRNA-synth-assoc-dom"/>
</dbReference>
<dbReference type="CDD" id="cd04334">
    <property type="entry name" value="ProRS-INS"/>
    <property type="match status" value="1"/>
</dbReference>
<dbReference type="Gene3D" id="3.90.960.10">
    <property type="entry name" value="YbaK/aminoacyl-tRNA synthetase-associated domain"/>
    <property type="match status" value="1"/>
</dbReference>
<evidence type="ECO:0000256" key="6">
    <source>
        <dbReference type="ARBA" id="ARBA00022840"/>
    </source>
</evidence>
<dbReference type="InterPro" id="IPR004154">
    <property type="entry name" value="Anticodon-bd"/>
</dbReference>
<proteinExistence type="inferred from homology"/>
<name>A0A450UYV6_9GAMM</name>
<reference evidence="12" key="1">
    <citation type="submission" date="2019-02" db="EMBL/GenBank/DDBJ databases">
        <authorList>
            <person name="Gruber-Vodicka R. H."/>
            <person name="Seah K. B. B."/>
        </authorList>
    </citation>
    <scope>NUCLEOTIDE SEQUENCE</scope>
    <source>
        <strain evidence="14">BECK_SA2B12</strain>
        <strain evidence="12">BECK_SA2B15</strain>
        <strain evidence="13">BECK_SA2B20</strain>
    </source>
</reference>
<dbReference type="PIRSF" id="PIRSF001535">
    <property type="entry name" value="ProRS_1"/>
    <property type="match status" value="1"/>
</dbReference>
<dbReference type="NCBIfam" id="TIGR00409">
    <property type="entry name" value="proS_fam_II"/>
    <property type="match status" value="1"/>
</dbReference>
<evidence type="ECO:0000256" key="9">
    <source>
        <dbReference type="ARBA" id="ARBA00047671"/>
    </source>
</evidence>
<dbReference type="Pfam" id="PF03129">
    <property type="entry name" value="HGTP_anticodon"/>
    <property type="match status" value="1"/>
</dbReference>
<comment type="subunit">
    <text evidence="2 10">Homodimer.</text>
</comment>
<comment type="similarity">
    <text evidence="10">Belongs to the class-II aminoacyl-tRNA synthetase family. ProS type 1 subfamily.</text>
</comment>
<dbReference type="Gene3D" id="3.40.50.800">
    <property type="entry name" value="Anticodon-binding domain"/>
    <property type="match status" value="1"/>
</dbReference>
<dbReference type="CDD" id="cd00861">
    <property type="entry name" value="ProRS_anticodon_short"/>
    <property type="match status" value="1"/>
</dbReference>
<dbReference type="EMBL" id="CAADFG010000124">
    <property type="protein sequence ID" value="VFJ97625.1"/>
    <property type="molecule type" value="Genomic_DNA"/>
</dbReference>
<evidence type="ECO:0000313" key="14">
    <source>
        <dbReference type="EMBL" id="VFK03224.1"/>
    </source>
</evidence>
<evidence type="ECO:0000259" key="11">
    <source>
        <dbReference type="PROSITE" id="PS50862"/>
    </source>
</evidence>
<dbReference type="SUPFAM" id="SSF55681">
    <property type="entry name" value="Class II aaRS and biotin synthetases"/>
    <property type="match status" value="1"/>
</dbReference>
<evidence type="ECO:0000256" key="8">
    <source>
        <dbReference type="ARBA" id="ARBA00023146"/>
    </source>
</evidence>
<dbReference type="InterPro" id="IPR050062">
    <property type="entry name" value="Pro-tRNA_synthetase"/>
</dbReference>
<dbReference type="GO" id="GO:0006433">
    <property type="term" value="P:prolyl-tRNA aminoacylation"/>
    <property type="evidence" value="ECO:0007669"/>
    <property type="project" value="UniProtKB-UniRule"/>
</dbReference>
<dbReference type="SUPFAM" id="SSF55826">
    <property type="entry name" value="YbaK/ProRS associated domain"/>
    <property type="match status" value="1"/>
</dbReference>
<dbReference type="InterPro" id="IPR044140">
    <property type="entry name" value="ProRS_anticodon_short"/>
</dbReference>
<dbReference type="InterPro" id="IPR045864">
    <property type="entry name" value="aa-tRNA-synth_II/BPL/LPL"/>
</dbReference>
<dbReference type="HAMAP" id="MF_01569">
    <property type="entry name" value="Pro_tRNA_synth_type1"/>
    <property type="match status" value="1"/>
</dbReference>
<dbReference type="Gene3D" id="3.30.930.10">
    <property type="entry name" value="Bira Bifunctional Protein, Domain 2"/>
    <property type="match status" value="2"/>
</dbReference>
<evidence type="ECO:0000256" key="7">
    <source>
        <dbReference type="ARBA" id="ARBA00022917"/>
    </source>
</evidence>
<dbReference type="InterPro" id="IPR002316">
    <property type="entry name" value="Pro-tRNA-ligase_IIa"/>
</dbReference>
<dbReference type="InterPro" id="IPR036621">
    <property type="entry name" value="Anticodon-bd_dom_sf"/>
</dbReference>
<keyword evidence="7 10" id="KW-0648">Protein biosynthesis</keyword>
<dbReference type="Pfam" id="PF00587">
    <property type="entry name" value="tRNA-synt_2b"/>
    <property type="match status" value="1"/>
</dbReference>
<feature type="domain" description="Aminoacyl-transfer RNA synthetases class-II family profile" evidence="11">
    <location>
        <begin position="38"/>
        <end position="486"/>
    </location>
</feature>
<keyword evidence="8 10" id="KW-0030">Aminoacyl-tRNA synthetase</keyword>
<comment type="catalytic activity">
    <reaction evidence="9 10">
        <text>tRNA(Pro) + L-proline + ATP = L-prolyl-tRNA(Pro) + AMP + diphosphate</text>
        <dbReference type="Rhea" id="RHEA:14305"/>
        <dbReference type="Rhea" id="RHEA-COMP:9700"/>
        <dbReference type="Rhea" id="RHEA-COMP:9702"/>
        <dbReference type="ChEBI" id="CHEBI:30616"/>
        <dbReference type="ChEBI" id="CHEBI:33019"/>
        <dbReference type="ChEBI" id="CHEBI:60039"/>
        <dbReference type="ChEBI" id="CHEBI:78442"/>
        <dbReference type="ChEBI" id="CHEBI:78532"/>
        <dbReference type="ChEBI" id="CHEBI:456215"/>
        <dbReference type="EC" id="6.1.1.15"/>
    </reaction>
</comment>
<dbReference type="GO" id="GO:0005524">
    <property type="term" value="F:ATP binding"/>
    <property type="evidence" value="ECO:0007669"/>
    <property type="project" value="UniProtKB-UniRule"/>
</dbReference>
<dbReference type="InterPro" id="IPR002314">
    <property type="entry name" value="aa-tRNA-synt_IIb"/>
</dbReference>
<comment type="subcellular location">
    <subcellularLocation>
        <location evidence="1 10">Cytoplasm</location>
    </subcellularLocation>
</comment>
<evidence type="ECO:0000256" key="10">
    <source>
        <dbReference type="HAMAP-Rule" id="MF_01569"/>
    </source>
</evidence>
<comment type="function">
    <text evidence="10">Catalyzes the attachment of proline to tRNA(Pro) in a two-step reaction: proline is first activated by ATP to form Pro-AMP and then transferred to the acceptor end of tRNA(Pro). As ProRS can inadvertently accommodate and process non-cognate amino acids such as alanine and cysteine, to avoid such errors it has two additional distinct editing activities against alanine. One activity is designated as 'pretransfer' editing and involves the tRNA(Pro)-independent hydrolysis of activated Ala-AMP. The other activity is designated 'posttransfer' editing and involves deacylation of mischarged Ala-tRNA(Pro). The misacylated Cys-tRNA(Pro) is not edited by ProRS.</text>
</comment>
<evidence type="ECO:0000256" key="3">
    <source>
        <dbReference type="ARBA" id="ARBA00022490"/>
    </source>
</evidence>
<keyword evidence="3 10" id="KW-0963">Cytoplasm</keyword>
<dbReference type="CDD" id="cd00779">
    <property type="entry name" value="ProRS_core_prok"/>
    <property type="match status" value="1"/>
</dbReference>
<gene>
    <name evidence="10" type="primary">proS</name>
    <name evidence="12" type="ORF">BECKH772A_GA0070896_101242</name>
    <name evidence="13" type="ORF">BECKH772B_GA0070898_101272</name>
    <name evidence="14" type="ORF">BECKH772C_GA0070978_101192</name>
</gene>
<dbReference type="SUPFAM" id="SSF52954">
    <property type="entry name" value="Class II aaRS ABD-related"/>
    <property type="match status" value="1"/>
</dbReference>